<gene>
    <name evidence="2" type="ORF">FA09DRAFT_185461</name>
</gene>
<dbReference type="EMBL" id="KZ819285">
    <property type="protein sequence ID" value="PWO00415.1"/>
    <property type="molecule type" value="Genomic_DNA"/>
</dbReference>
<organism evidence="2 3">
    <name type="scientific">Tilletiopsis washingtonensis</name>
    <dbReference type="NCBI Taxonomy" id="58919"/>
    <lineage>
        <taxon>Eukaryota</taxon>
        <taxon>Fungi</taxon>
        <taxon>Dikarya</taxon>
        <taxon>Basidiomycota</taxon>
        <taxon>Ustilaginomycotina</taxon>
        <taxon>Exobasidiomycetes</taxon>
        <taxon>Entylomatales</taxon>
        <taxon>Entylomatales incertae sedis</taxon>
        <taxon>Tilletiopsis</taxon>
    </lineage>
</organism>
<feature type="compositionally biased region" description="Low complexity" evidence="1">
    <location>
        <begin position="127"/>
        <end position="147"/>
    </location>
</feature>
<sequence length="262" mass="26607">MSAGEVEEAPQVLEIGKSLTGASSKTKESKLDAIETAFGSMRLSVEYRAETEFEVEEPKNAQEEVGVLDIDEDYFRPAAKRPSAAAATAPAATEAAAPRSLLSTTANKRVSALTAGRAQLSGSPPMSGTGASTAVSSAGSSPQGSPALTEGLLLRNPAPTTSVFPASASSKPLAGLSSLRSGVSGPPSVSVALGTGIGSGTSPLSTRGSLASPATQIEGAAFLTHGRRASTTIGGERRLRTLSSYSSERVRSPSCMRQACFC</sequence>
<protein>
    <submittedName>
        <fullName evidence="2">Uncharacterized protein</fullName>
    </submittedName>
</protein>
<dbReference type="AlphaFoldDB" id="A0A316ZHA1"/>
<keyword evidence="3" id="KW-1185">Reference proteome</keyword>
<proteinExistence type="predicted"/>
<dbReference type="RefSeq" id="XP_025600693.1">
    <property type="nucleotide sequence ID" value="XM_025739360.1"/>
</dbReference>
<evidence type="ECO:0000313" key="2">
    <source>
        <dbReference type="EMBL" id="PWO00415.1"/>
    </source>
</evidence>
<feature type="region of interest" description="Disordered" evidence="1">
    <location>
        <begin position="116"/>
        <end position="151"/>
    </location>
</feature>
<accession>A0A316ZHA1</accession>
<dbReference type="STRING" id="58919.A0A316ZHA1"/>
<evidence type="ECO:0000313" key="3">
    <source>
        <dbReference type="Proteomes" id="UP000245946"/>
    </source>
</evidence>
<feature type="compositionally biased region" description="Low complexity" evidence="1">
    <location>
        <begin position="80"/>
        <end position="100"/>
    </location>
</feature>
<evidence type="ECO:0000256" key="1">
    <source>
        <dbReference type="SAM" id="MobiDB-lite"/>
    </source>
</evidence>
<dbReference type="GeneID" id="37266906"/>
<name>A0A316ZHA1_9BASI</name>
<feature type="region of interest" description="Disordered" evidence="1">
    <location>
        <begin position="79"/>
        <end position="103"/>
    </location>
</feature>
<reference evidence="2 3" key="1">
    <citation type="journal article" date="2018" name="Mol. Biol. Evol.">
        <title>Broad Genomic Sampling Reveals a Smut Pathogenic Ancestry of the Fungal Clade Ustilaginomycotina.</title>
        <authorList>
            <person name="Kijpornyongpan T."/>
            <person name="Mondo S.J."/>
            <person name="Barry K."/>
            <person name="Sandor L."/>
            <person name="Lee J."/>
            <person name="Lipzen A."/>
            <person name="Pangilinan J."/>
            <person name="LaButti K."/>
            <person name="Hainaut M."/>
            <person name="Henrissat B."/>
            <person name="Grigoriev I.V."/>
            <person name="Spatafora J.W."/>
            <person name="Aime M.C."/>
        </authorList>
    </citation>
    <scope>NUCLEOTIDE SEQUENCE [LARGE SCALE GENOMIC DNA]</scope>
    <source>
        <strain evidence="2 3">MCA 4186</strain>
    </source>
</reference>
<dbReference type="Proteomes" id="UP000245946">
    <property type="component" value="Unassembled WGS sequence"/>
</dbReference>